<dbReference type="Proteomes" id="UP001176941">
    <property type="component" value="Chromosome 8"/>
</dbReference>
<dbReference type="EMBL" id="OX459944">
    <property type="protein sequence ID" value="CAI9179037.1"/>
    <property type="molecule type" value="Genomic_DNA"/>
</dbReference>
<feature type="region of interest" description="Disordered" evidence="1">
    <location>
        <begin position="1"/>
        <end position="32"/>
    </location>
</feature>
<evidence type="ECO:0000313" key="2">
    <source>
        <dbReference type="EMBL" id="CAI9179037.1"/>
    </source>
</evidence>
<keyword evidence="3" id="KW-1185">Reference proteome</keyword>
<proteinExistence type="predicted"/>
<evidence type="ECO:0000313" key="3">
    <source>
        <dbReference type="Proteomes" id="UP001176941"/>
    </source>
</evidence>
<protein>
    <submittedName>
        <fullName evidence="2">Uncharacterized protein</fullName>
    </submittedName>
</protein>
<sequence length="100" mass="11379">MRPVVSLRVVETRPEPPTHPEPVTRGAASHGPHCQYTILPAPQAQRPPEKKRDSKGFLRVRVFSWFWRPPRTCWGSCVPWSWTTKSFELGGGGEVFARQV</sequence>
<name>A0ABN9A226_RANTA</name>
<accession>A0ABN9A226</accession>
<reference evidence="2" key="1">
    <citation type="submission" date="2023-04" db="EMBL/GenBank/DDBJ databases">
        <authorList>
            <consortium name="ELIXIR-Norway"/>
        </authorList>
    </citation>
    <scope>NUCLEOTIDE SEQUENCE [LARGE SCALE GENOMIC DNA]</scope>
</reference>
<evidence type="ECO:0000256" key="1">
    <source>
        <dbReference type="SAM" id="MobiDB-lite"/>
    </source>
</evidence>
<organism evidence="2 3">
    <name type="scientific">Rangifer tarandus platyrhynchus</name>
    <name type="common">Svalbard reindeer</name>
    <dbReference type="NCBI Taxonomy" id="3082113"/>
    <lineage>
        <taxon>Eukaryota</taxon>
        <taxon>Metazoa</taxon>
        <taxon>Chordata</taxon>
        <taxon>Craniata</taxon>
        <taxon>Vertebrata</taxon>
        <taxon>Euteleostomi</taxon>
        <taxon>Mammalia</taxon>
        <taxon>Eutheria</taxon>
        <taxon>Laurasiatheria</taxon>
        <taxon>Artiodactyla</taxon>
        <taxon>Ruminantia</taxon>
        <taxon>Pecora</taxon>
        <taxon>Cervidae</taxon>
        <taxon>Odocoileinae</taxon>
        <taxon>Rangifer</taxon>
    </lineage>
</organism>
<gene>
    <name evidence="2" type="ORF">MRATA1EN1_LOCUS27999</name>
</gene>